<dbReference type="PANTHER" id="PTHR44688">
    <property type="entry name" value="DNA-BINDING TRANSCRIPTIONAL ACTIVATOR DEVR_DOSR"/>
    <property type="match status" value="1"/>
</dbReference>
<reference evidence="8" key="1">
    <citation type="journal article" date="2019" name="Int. J. Syst. Evol. Microbiol.">
        <title>The Global Catalogue of Microorganisms (GCM) 10K type strain sequencing project: providing services to taxonomists for standard genome sequencing and annotation.</title>
        <authorList>
            <consortium name="The Broad Institute Genomics Platform"/>
            <consortium name="The Broad Institute Genome Sequencing Center for Infectious Disease"/>
            <person name="Wu L."/>
            <person name="Ma J."/>
        </authorList>
    </citation>
    <scope>NUCLEOTIDE SEQUENCE [LARGE SCALE GENOMIC DNA]</scope>
    <source>
        <strain evidence="8">NBRC 111756</strain>
    </source>
</reference>
<evidence type="ECO:0000259" key="6">
    <source>
        <dbReference type="PROSITE" id="PS50110"/>
    </source>
</evidence>
<evidence type="ECO:0000256" key="1">
    <source>
        <dbReference type="ARBA" id="ARBA00023015"/>
    </source>
</evidence>
<dbReference type="CDD" id="cd06170">
    <property type="entry name" value="LuxR_C_like"/>
    <property type="match status" value="1"/>
</dbReference>
<evidence type="ECO:0000259" key="5">
    <source>
        <dbReference type="PROSITE" id="PS50043"/>
    </source>
</evidence>
<feature type="domain" description="HTH luxR-type" evidence="5">
    <location>
        <begin position="137"/>
        <end position="202"/>
    </location>
</feature>
<keyword evidence="2" id="KW-0238">DNA-binding</keyword>
<protein>
    <submittedName>
        <fullName evidence="7">Response regulator transcription factor</fullName>
    </submittedName>
</protein>
<dbReference type="InterPro" id="IPR011006">
    <property type="entry name" value="CheY-like_superfamily"/>
</dbReference>
<dbReference type="Pfam" id="PF00072">
    <property type="entry name" value="Response_reg"/>
    <property type="match status" value="1"/>
</dbReference>
<gene>
    <name evidence="7" type="ORF">ACFQDL_14015</name>
</gene>
<feature type="modified residue" description="4-aspartylphosphate" evidence="4">
    <location>
        <position position="56"/>
    </location>
</feature>
<dbReference type="Gene3D" id="1.10.10.10">
    <property type="entry name" value="Winged helix-like DNA-binding domain superfamily/Winged helix DNA-binding domain"/>
    <property type="match status" value="1"/>
</dbReference>
<dbReference type="CDD" id="cd17537">
    <property type="entry name" value="REC_FixJ"/>
    <property type="match status" value="1"/>
</dbReference>
<dbReference type="PANTHER" id="PTHR44688:SF16">
    <property type="entry name" value="DNA-BINDING TRANSCRIPTIONAL ACTIVATOR DEVR_DOSR"/>
    <property type="match status" value="1"/>
</dbReference>
<keyword evidence="3" id="KW-0804">Transcription</keyword>
<accession>A0ABW2A0R4</accession>
<organism evidence="7 8">
    <name type="scientific">Marinobacterium aestuariivivens</name>
    <dbReference type="NCBI Taxonomy" id="1698799"/>
    <lineage>
        <taxon>Bacteria</taxon>
        <taxon>Pseudomonadati</taxon>
        <taxon>Pseudomonadota</taxon>
        <taxon>Gammaproteobacteria</taxon>
        <taxon>Oceanospirillales</taxon>
        <taxon>Oceanospirillaceae</taxon>
        <taxon>Marinobacterium</taxon>
    </lineage>
</organism>
<evidence type="ECO:0000256" key="3">
    <source>
        <dbReference type="ARBA" id="ARBA00023163"/>
    </source>
</evidence>
<evidence type="ECO:0000256" key="2">
    <source>
        <dbReference type="ARBA" id="ARBA00023125"/>
    </source>
</evidence>
<keyword evidence="4" id="KW-0597">Phosphoprotein</keyword>
<dbReference type="Gene3D" id="3.40.50.2300">
    <property type="match status" value="1"/>
</dbReference>
<dbReference type="InterPro" id="IPR001789">
    <property type="entry name" value="Sig_transdc_resp-reg_receiver"/>
</dbReference>
<dbReference type="SUPFAM" id="SSF52172">
    <property type="entry name" value="CheY-like"/>
    <property type="match status" value="1"/>
</dbReference>
<dbReference type="RefSeq" id="WP_379909567.1">
    <property type="nucleotide sequence ID" value="NZ_JBHSWE010000001.1"/>
</dbReference>
<dbReference type="InterPro" id="IPR000792">
    <property type="entry name" value="Tscrpt_reg_LuxR_C"/>
</dbReference>
<evidence type="ECO:0000313" key="7">
    <source>
        <dbReference type="EMBL" id="MFC6671057.1"/>
    </source>
</evidence>
<sequence length="212" mass="23637">MIETTATVYLVDDDPFVRHALSLLLKRAGWRVAAFASAEDFLDRYDPVNGGCLILDVHMPGLNGLELHQQLNELDCHLPVIFLSGHGDIPMSVRAIKAGAFDFLTKPVPGQELLAIVEDAVQLDRESRREAARKAAILERYRRLTPREQEVMGRMVTGRSSKEIARLLGVSYRTVEIHRSRVLEKMEARSLPDLIAQALIGGILDLNKGPHP</sequence>
<dbReference type="PROSITE" id="PS00622">
    <property type="entry name" value="HTH_LUXR_1"/>
    <property type="match status" value="1"/>
</dbReference>
<proteinExistence type="predicted"/>
<dbReference type="InterPro" id="IPR036388">
    <property type="entry name" value="WH-like_DNA-bd_sf"/>
</dbReference>
<name>A0ABW2A0R4_9GAMM</name>
<evidence type="ECO:0000313" key="8">
    <source>
        <dbReference type="Proteomes" id="UP001596422"/>
    </source>
</evidence>
<dbReference type="InterPro" id="IPR016032">
    <property type="entry name" value="Sig_transdc_resp-reg_C-effctor"/>
</dbReference>
<dbReference type="Pfam" id="PF00196">
    <property type="entry name" value="GerE"/>
    <property type="match status" value="1"/>
</dbReference>
<dbReference type="SMART" id="SM00448">
    <property type="entry name" value="REC"/>
    <property type="match status" value="1"/>
</dbReference>
<dbReference type="EMBL" id="JBHSWE010000001">
    <property type="protein sequence ID" value="MFC6671057.1"/>
    <property type="molecule type" value="Genomic_DNA"/>
</dbReference>
<dbReference type="PRINTS" id="PR00038">
    <property type="entry name" value="HTHLUXR"/>
</dbReference>
<evidence type="ECO:0000256" key="4">
    <source>
        <dbReference type="PROSITE-ProRule" id="PRU00169"/>
    </source>
</evidence>
<dbReference type="Proteomes" id="UP001596422">
    <property type="component" value="Unassembled WGS sequence"/>
</dbReference>
<dbReference type="PROSITE" id="PS50110">
    <property type="entry name" value="RESPONSE_REGULATORY"/>
    <property type="match status" value="1"/>
</dbReference>
<dbReference type="SMART" id="SM00421">
    <property type="entry name" value="HTH_LUXR"/>
    <property type="match status" value="1"/>
</dbReference>
<dbReference type="SUPFAM" id="SSF46894">
    <property type="entry name" value="C-terminal effector domain of the bipartite response regulators"/>
    <property type="match status" value="1"/>
</dbReference>
<comment type="caution">
    <text evidence="7">The sequence shown here is derived from an EMBL/GenBank/DDBJ whole genome shotgun (WGS) entry which is preliminary data.</text>
</comment>
<keyword evidence="1" id="KW-0805">Transcription regulation</keyword>
<feature type="domain" description="Response regulatory" evidence="6">
    <location>
        <begin position="7"/>
        <end position="121"/>
    </location>
</feature>
<dbReference type="PROSITE" id="PS50043">
    <property type="entry name" value="HTH_LUXR_2"/>
    <property type="match status" value="1"/>
</dbReference>
<keyword evidence="8" id="KW-1185">Reference proteome</keyword>